<gene>
    <name evidence="3" type="ORF">EDD57_10863</name>
</gene>
<dbReference type="GO" id="GO:0006508">
    <property type="term" value="P:proteolysis"/>
    <property type="evidence" value="ECO:0007669"/>
    <property type="project" value="UniProtKB-KW"/>
</dbReference>
<feature type="transmembrane region" description="Helical" evidence="1">
    <location>
        <begin position="147"/>
        <end position="166"/>
    </location>
</feature>
<feature type="transmembrane region" description="Helical" evidence="1">
    <location>
        <begin position="225"/>
        <end position="243"/>
    </location>
</feature>
<organism evidence="3 4">
    <name type="scientific">Baia soyae</name>
    <dbReference type="NCBI Taxonomy" id="1544746"/>
    <lineage>
        <taxon>Bacteria</taxon>
        <taxon>Bacillati</taxon>
        <taxon>Bacillota</taxon>
        <taxon>Bacilli</taxon>
        <taxon>Bacillales</taxon>
        <taxon>Thermoactinomycetaceae</taxon>
        <taxon>Baia</taxon>
    </lineage>
</organism>
<protein>
    <submittedName>
        <fullName evidence="3">CAAX prenyl protease-like protein</fullName>
    </submittedName>
</protein>
<keyword evidence="3" id="KW-0378">Hydrolase</keyword>
<feature type="transmembrane region" description="Helical" evidence="1">
    <location>
        <begin position="187"/>
        <end position="213"/>
    </location>
</feature>
<sequence length="323" mass="35586">MNDYTEIIFLIASFSLLILLAYLVNKVDYTVQVKGTNSWNSVSHVIQALYACMFLLVILIALLTPTKNMYTIALIFVSILGLSFLIPIVRKGLAKVIPINPHSHVHTFALLTSILIPTTLFQSLIVPTSLSEVQQENITLVSTLSSIWAQNILCAVFAVIGVGYLTRRNWQQTRERLGLSRLTFKQLLGALAVAVVFVILQWGLTIVFTQLGLSEDQEVLKVNEALMAPLFNSAIGIISIGLAAALGEELVFRGALQPYFGIILTSILFALTHSNYGLSIGTAVVLVLGLGMGYFRKRYSTTYTMVIHASYNILVGTLDYFFS</sequence>
<evidence type="ECO:0000313" key="4">
    <source>
        <dbReference type="Proteomes" id="UP000294746"/>
    </source>
</evidence>
<dbReference type="InterPro" id="IPR003675">
    <property type="entry name" value="Rce1/LyrA-like_dom"/>
</dbReference>
<dbReference type="RefSeq" id="WP_165873667.1">
    <property type="nucleotide sequence ID" value="NZ_SLXV01000008.1"/>
</dbReference>
<dbReference type="Proteomes" id="UP000294746">
    <property type="component" value="Unassembled WGS sequence"/>
</dbReference>
<dbReference type="GO" id="GO:0004175">
    <property type="term" value="F:endopeptidase activity"/>
    <property type="evidence" value="ECO:0007669"/>
    <property type="project" value="UniProtKB-ARBA"/>
</dbReference>
<name>A0A4V2SYC4_9BACL</name>
<accession>A0A4V2SYC4</accession>
<keyword evidence="3" id="KW-0645">Protease</keyword>
<dbReference type="GO" id="GO:0080120">
    <property type="term" value="P:CAAX-box protein maturation"/>
    <property type="evidence" value="ECO:0007669"/>
    <property type="project" value="UniProtKB-ARBA"/>
</dbReference>
<dbReference type="AlphaFoldDB" id="A0A4V2SYC4"/>
<feature type="transmembrane region" description="Helical" evidence="1">
    <location>
        <begin position="45"/>
        <end position="63"/>
    </location>
</feature>
<keyword evidence="1" id="KW-0472">Membrane</keyword>
<feature type="transmembrane region" description="Helical" evidence="1">
    <location>
        <begin position="69"/>
        <end position="88"/>
    </location>
</feature>
<feature type="transmembrane region" description="Helical" evidence="1">
    <location>
        <begin position="6"/>
        <end position="24"/>
    </location>
</feature>
<reference evidence="3 4" key="1">
    <citation type="submission" date="2019-03" db="EMBL/GenBank/DDBJ databases">
        <title>Genomic Encyclopedia of Type Strains, Phase IV (KMG-IV): sequencing the most valuable type-strain genomes for metagenomic binning, comparative biology and taxonomic classification.</title>
        <authorList>
            <person name="Goeker M."/>
        </authorList>
    </citation>
    <scope>NUCLEOTIDE SEQUENCE [LARGE SCALE GENOMIC DNA]</scope>
    <source>
        <strain evidence="3 4">DSM 46831</strain>
    </source>
</reference>
<feature type="transmembrane region" description="Helical" evidence="1">
    <location>
        <begin position="276"/>
        <end position="295"/>
    </location>
</feature>
<dbReference type="EMBL" id="SLXV01000008">
    <property type="protein sequence ID" value="TCP69494.1"/>
    <property type="molecule type" value="Genomic_DNA"/>
</dbReference>
<comment type="caution">
    <text evidence="3">The sequence shown here is derived from an EMBL/GenBank/DDBJ whole genome shotgun (WGS) entry which is preliminary data.</text>
</comment>
<feature type="domain" description="CAAX prenyl protease 2/Lysostaphin resistance protein A-like" evidence="2">
    <location>
        <begin position="233"/>
        <end position="313"/>
    </location>
</feature>
<proteinExistence type="predicted"/>
<feature type="transmembrane region" description="Helical" evidence="1">
    <location>
        <begin position="250"/>
        <end position="270"/>
    </location>
</feature>
<evidence type="ECO:0000256" key="1">
    <source>
        <dbReference type="SAM" id="Phobius"/>
    </source>
</evidence>
<dbReference type="Pfam" id="PF02517">
    <property type="entry name" value="Rce1-like"/>
    <property type="match status" value="1"/>
</dbReference>
<keyword evidence="4" id="KW-1185">Reference proteome</keyword>
<keyword evidence="1" id="KW-0812">Transmembrane</keyword>
<keyword evidence="1" id="KW-1133">Transmembrane helix</keyword>
<evidence type="ECO:0000313" key="3">
    <source>
        <dbReference type="EMBL" id="TCP69494.1"/>
    </source>
</evidence>
<evidence type="ECO:0000259" key="2">
    <source>
        <dbReference type="Pfam" id="PF02517"/>
    </source>
</evidence>